<dbReference type="Pfam" id="PF00895">
    <property type="entry name" value="ATP-synt_8"/>
    <property type="match status" value="1"/>
</dbReference>
<evidence type="ECO:0000256" key="4">
    <source>
        <dbReference type="ARBA" id="ARBA00022448"/>
    </source>
</evidence>
<dbReference type="GO" id="GO:0015986">
    <property type="term" value="P:proton motive force-driven ATP synthesis"/>
    <property type="evidence" value="ECO:0007669"/>
    <property type="project" value="InterPro"/>
</dbReference>
<evidence type="ECO:0000256" key="13">
    <source>
        <dbReference type="SAM" id="Phobius"/>
    </source>
</evidence>
<geneLocation type="mitochondrion" evidence="14"/>
<keyword evidence="7 12" id="KW-0375">Hydrogen ion transport</keyword>
<dbReference type="GeneID" id="77599208"/>
<keyword evidence="8 13" id="KW-1133">Transmembrane helix</keyword>
<evidence type="ECO:0000256" key="9">
    <source>
        <dbReference type="ARBA" id="ARBA00023065"/>
    </source>
</evidence>
<evidence type="ECO:0000256" key="2">
    <source>
        <dbReference type="ARBA" id="ARBA00008892"/>
    </source>
</evidence>
<accession>A0A8F9RYE8</accession>
<dbReference type="GO" id="GO:0031966">
    <property type="term" value="C:mitochondrial membrane"/>
    <property type="evidence" value="ECO:0007669"/>
    <property type="project" value="UniProtKB-SubCell"/>
</dbReference>
<keyword evidence="5 12" id="KW-0138">CF(0)</keyword>
<evidence type="ECO:0000256" key="3">
    <source>
        <dbReference type="ARBA" id="ARBA00011291"/>
    </source>
</evidence>
<evidence type="ECO:0000256" key="1">
    <source>
        <dbReference type="ARBA" id="ARBA00004304"/>
    </source>
</evidence>
<protein>
    <recommendedName>
        <fullName evidence="12">ATP synthase complex subunit 8</fullName>
    </recommendedName>
</protein>
<dbReference type="InterPro" id="IPR001421">
    <property type="entry name" value="ATP8_metazoa"/>
</dbReference>
<gene>
    <name evidence="14" type="primary">atp8</name>
</gene>
<keyword evidence="6 12" id="KW-0812">Transmembrane</keyword>
<proteinExistence type="inferred from homology"/>
<keyword evidence="4 12" id="KW-0813">Transport</keyword>
<organism evidence="14">
    <name type="scientific">Pseudorhaetus sinicus</name>
    <dbReference type="NCBI Taxonomy" id="618541"/>
    <lineage>
        <taxon>Eukaryota</taxon>
        <taxon>Metazoa</taxon>
        <taxon>Ecdysozoa</taxon>
        <taxon>Arthropoda</taxon>
        <taxon>Hexapoda</taxon>
        <taxon>Insecta</taxon>
        <taxon>Pterygota</taxon>
        <taxon>Neoptera</taxon>
        <taxon>Endopterygota</taxon>
        <taxon>Coleoptera</taxon>
        <taxon>Polyphaga</taxon>
        <taxon>Scarabaeiformia</taxon>
        <taxon>Lucanidae</taxon>
        <taxon>Lucaninae</taxon>
        <taxon>Pseudorhaetus</taxon>
    </lineage>
</organism>
<dbReference type="GO" id="GO:0045259">
    <property type="term" value="C:proton-transporting ATP synthase complex"/>
    <property type="evidence" value="ECO:0007669"/>
    <property type="project" value="UniProtKB-KW"/>
</dbReference>
<dbReference type="AlphaFoldDB" id="A0A8F9RYE8"/>
<evidence type="ECO:0000313" key="14">
    <source>
        <dbReference type="EMBL" id="QYK91425.1"/>
    </source>
</evidence>
<evidence type="ECO:0000256" key="8">
    <source>
        <dbReference type="ARBA" id="ARBA00022989"/>
    </source>
</evidence>
<sequence length="51" mass="6115">MPQMAPINWLSLLMIFSIILVIVSILNYSIQYLFPSSYMTNKIHNLKNWKW</sequence>
<reference evidence="14" key="1">
    <citation type="journal article" date="2021" name="Mitochondrial DNA Part B Resour">
        <title>Characterization of the complete mitochondrial genome of Pseudorhaetus sinicus Boileau, 1899 (Coleoptera: Lucanidae).</title>
        <authorList>
            <person name="Zhao Z."/>
            <person name="Wang J."/>
            <person name="Wu L."/>
            <person name="Bai Y."/>
            <person name="Wang C."/>
            <person name="Qi G."/>
            <person name="Li C."/>
            <person name="Cao Y."/>
        </authorList>
    </citation>
    <scope>NUCLEOTIDE SEQUENCE</scope>
</reference>
<comment type="subunit">
    <text evidence="3">F-type ATPases have 2 components, CF(1) - the catalytic core - and CF(0) - the membrane proton channel.</text>
</comment>
<dbReference type="EMBL" id="MZ504793">
    <property type="protein sequence ID" value="QYK91425.1"/>
    <property type="molecule type" value="Genomic_DNA"/>
</dbReference>
<dbReference type="RefSeq" id="YP_010591391.1">
    <property type="nucleotide sequence ID" value="NC_069553.1"/>
</dbReference>
<keyword evidence="9 12" id="KW-0406">Ion transport</keyword>
<keyword evidence="11 13" id="KW-0472">Membrane</keyword>
<evidence type="ECO:0000256" key="6">
    <source>
        <dbReference type="ARBA" id="ARBA00022692"/>
    </source>
</evidence>
<evidence type="ECO:0000256" key="7">
    <source>
        <dbReference type="ARBA" id="ARBA00022781"/>
    </source>
</evidence>
<comment type="similarity">
    <text evidence="2 12">Belongs to the ATPase protein 8 family.</text>
</comment>
<feature type="transmembrane region" description="Helical" evidence="13">
    <location>
        <begin position="7"/>
        <end position="30"/>
    </location>
</feature>
<evidence type="ECO:0000256" key="11">
    <source>
        <dbReference type="ARBA" id="ARBA00023136"/>
    </source>
</evidence>
<evidence type="ECO:0000256" key="12">
    <source>
        <dbReference type="RuleBase" id="RU003661"/>
    </source>
</evidence>
<dbReference type="GO" id="GO:0015078">
    <property type="term" value="F:proton transmembrane transporter activity"/>
    <property type="evidence" value="ECO:0007669"/>
    <property type="project" value="InterPro"/>
</dbReference>
<name>A0A8F9RYE8_9SCAR</name>
<evidence type="ECO:0000256" key="10">
    <source>
        <dbReference type="ARBA" id="ARBA00023128"/>
    </source>
</evidence>
<keyword evidence="10 12" id="KW-0496">Mitochondrion</keyword>
<evidence type="ECO:0000256" key="5">
    <source>
        <dbReference type="ARBA" id="ARBA00022547"/>
    </source>
</evidence>
<comment type="subcellular location">
    <subcellularLocation>
        <location evidence="1 12">Mitochondrion membrane</location>
        <topology evidence="1 12">Single-pass membrane protein</topology>
    </subcellularLocation>
</comment>